<reference evidence="1" key="3">
    <citation type="journal article" date="2017" name="Nature">
        <title>Genome sequence of the progenitor of the wheat D genome Aegilops tauschii.</title>
        <authorList>
            <person name="Luo M.C."/>
            <person name="Gu Y.Q."/>
            <person name="Puiu D."/>
            <person name="Wang H."/>
            <person name="Twardziok S.O."/>
            <person name="Deal K.R."/>
            <person name="Huo N."/>
            <person name="Zhu T."/>
            <person name="Wang L."/>
            <person name="Wang Y."/>
            <person name="McGuire P.E."/>
            <person name="Liu S."/>
            <person name="Long H."/>
            <person name="Ramasamy R.K."/>
            <person name="Rodriguez J.C."/>
            <person name="Van S.L."/>
            <person name="Yuan L."/>
            <person name="Wang Z."/>
            <person name="Xia Z."/>
            <person name="Xiao L."/>
            <person name="Anderson O.D."/>
            <person name="Ouyang S."/>
            <person name="Liang Y."/>
            <person name="Zimin A.V."/>
            <person name="Pertea G."/>
            <person name="Qi P."/>
            <person name="Bennetzen J.L."/>
            <person name="Dai X."/>
            <person name="Dawson M.W."/>
            <person name="Muller H.G."/>
            <person name="Kugler K."/>
            <person name="Rivarola-Duarte L."/>
            <person name="Spannagl M."/>
            <person name="Mayer K.F.X."/>
            <person name="Lu F.H."/>
            <person name="Bevan M.W."/>
            <person name="Leroy P."/>
            <person name="Li P."/>
            <person name="You F.M."/>
            <person name="Sun Q."/>
            <person name="Liu Z."/>
            <person name="Lyons E."/>
            <person name="Wicker T."/>
            <person name="Salzberg S.L."/>
            <person name="Devos K.M."/>
            <person name="Dvorak J."/>
        </authorList>
    </citation>
    <scope>NUCLEOTIDE SEQUENCE [LARGE SCALE GENOMIC DNA]</scope>
    <source>
        <strain evidence="1">cv. AL8/78</strain>
    </source>
</reference>
<accession>A0A453CJK8</accession>
<protein>
    <submittedName>
        <fullName evidence="1">Uncharacterized protein</fullName>
    </submittedName>
</protein>
<sequence length="46" mass="5522">MEIFANCEVYTFFLQNSAHEDQFRPWTDDLKDQDVIPLMDLDYPLP</sequence>
<dbReference type="Gramene" id="AET2Gv20865100.3">
    <property type="protein sequence ID" value="AET2Gv20865100.3"/>
    <property type="gene ID" value="AET2Gv20865100"/>
</dbReference>
<organism evidence="1 2">
    <name type="scientific">Aegilops tauschii subsp. strangulata</name>
    <name type="common">Goatgrass</name>
    <dbReference type="NCBI Taxonomy" id="200361"/>
    <lineage>
        <taxon>Eukaryota</taxon>
        <taxon>Viridiplantae</taxon>
        <taxon>Streptophyta</taxon>
        <taxon>Embryophyta</taxon>
        <taxon>Tracheophyta</taxon>
        <taxon>Spermatophyta</taxon>
        <taxon>Magnoliopsida</taxon>
        <taxon>Liliopsida</taxon>
        <taxon>Poales</taxon>
        <taxon>Poaceae</taxon>
        <taxon>BOP clade</taxon>
        <taxon>Pooideae</taxon>
        <taxon>Triticodae</taxon>
        <taxon>Triticeae</taxon>
        <taxon>Triticinae</taxon>
        <taxon>Aegilops</taxon>
    </lineage>
</organism>
<reference evidence="1" key="4">
    <citation type="submission" date="2019-03" db="UniProtKB">
        <authorList>
            <consortium name="EnsemblPlants"/>
        </authorList>
    </citation>
    <scope>IDENTIFICATION</scope>
</reference>
<evidence type="ECO:0000313" key="2">
    <source>
        <dbReference type="Proteomes" id="UP000015105"/>
    </source>
</evidence>
<name>A0A453CJK8_AEGTS</name>
<dbReference type="Proteomes" id="UP000015105">
    <property type="component" value="Chromosome 2D"/>
</dbReference>
<dbReference type="EnsemblPlants" id="AET2Gv20865100.3">
    <property type="protein sequence ID" value="AET2Gv20865100.3"/>
    <property type="gene ID" value="AET2Gv20865100"/>
</dbReference>
<reference evidence="1" key="5">
    <citation type="journal article" date="2021" name="G3 (Bethesda)">
        <title>Aegilops tauschii genome assembly Aet v5.0 features greater sequence contiguity and improved annotation.</title>
        <authorList>
            <person name="Wang L."/>
            <person name="Zhu T."/>
            <person name="Rodriguez J.C."/>
            <person name="Deal K.R."/>
            <person name="Dubcovsky J."/>
            <person name="McGuire P.E."/>
            <person name="Lux T."/>
            <person name="Spannagl M."/>
            <person name="Mayer K.F.X."/>
            <person name="Baldrich P."/>
            <person name="Meyers B.C."/>
            <person name="Huo N."/>
            <person name="Gu Y.Q."/>
            <person name="Zhou H."/>
            <person name="Devos K.M."/>
            <person name="Bennetzen J.L."/>
            <person name="Unver T."/>
            <person name="Budak H."/>
            <person name="Gulick P.J."/>
            <person name="Galiba G."/>
            <person name="Kalapos B."/>
            <person name="Nelson D.R."/>
            <person name="Li P."/>
            <person name="You F.M."/>
            <person name="Luo M.C."/>
            <person name="Dvorak J."/>
        </authorList>
    </citation>
    <scope>NUCLEOTIDE SEQUENCE [LARGE SCALE GENOMIC DNA]</scope>
    <source>
        <strain evidence="1">cv. AL8/78</strain>
    </source>
</reference>
<reference evidence="2" key="2">
    <citation type="journal article" date="2017" name="Nat. Plants">
        <title>The Aegilops tauschii genome reveals multiple impacts of transposons.</title>
        <authorList>
            <person name="Zhao G."/>
            <person name="Zou C."/>
            <person name="Li K."/>
            <person name="Wang K."/>
            <person name="Li T."/>
            <person name="Gao L."/>
            <person name="Zhang X."/>
            <person name="Wang H."/>
            <person name="Yang Z."/>
            <person name="Liu X."/>
            <person name="Jiang W."/>
            <person name="Mao L."/>
            <person name="Kong X."/>
            <person name="Jiao Y."/>
            <person name="Jia J."/>
        </authorList>
    </citation>
    <scope>NUCLEOTIDE SEQUENCE [LARGE SCALE GENOMIC DNA]</scope>
    <source>
        <strain evidence="2">cv. AL8/78</strain>
    </source>
</reference>
<reference evidence="2" key="1">
    <citation type="journal article" date="2014" name="Science">
        <title>Ancient hybridizations among the ancestral genomes of bread wheat.</title>
        <authorList>
            <consortium name="International Wheat Genome Sequencing Consortium,"/>
            <person name="Marcussen T."/>
            <person name="Sandve S.R."/>
            <person name="Heier L."/>
            <person name="Spannagl M."/>
            <person name="Pfeifer M."/>
            <person name="Jakobsen K.S."/>
            <person name="Wulff B.B."/>
            <person name="Steuernagel B."/>
            <person name="Mayer K.F."/>
            <person name="Olsen O.A."/>
        </authorList>
    </citation>
    <scope>NUCLEOTIDE SEQUENCE [LARGE SCALE GENOMIC DNA]</scope>
    <source>
        <strain evidence="2">cv. AL8/78</strain>
    </source>
</reference>
<evidence type="ECO:0000313" key="1">
    <source>
        <dbReference type="EnsemblPlants" id="AET2Gv20865100.3"/>
    </source>
</evidence>
<keyword evidence="2" id="KW-1185">Reference proteome</keyword>
<proteinExistence type="predicted"/>
<dbReference type="AlphaFoldDB" id="A0A453CJK8"/>